<dbReference type="RefSeq" id="WP_039405179.1">
    <property type="nucleotide sequence ID" value="NZ_CP094242.1"/>
</dbReference>
<name>A0A0C1EKQ3_9NEIS</name>
<proteinExistence type="predicted"/>
<reference evidence="1 3" key="1">
    <citation type="submission" date="2014-12" db="EMBL/GenBank/DDBJ databases">
        <title>Genome sequence of Morococcus cerebrosus.</title>
        <authorList>
            <person name="Shin S.-K."/>
            <person name="Yi H."/>
        </authorList>
    </citation>
    <scope>NUCLEOTIDE SEQUENCE [LARGE SCALE GENOMIC DNA]</scope>
    <source>
        <strain evidence="1 3">CIP 81.93</strain>
    </source>
</reference>
<gene>
    <name evidence="1" type="ORF">MCC93_03690</name>
    <name evidence="2" type="ORF">MON37_12235</name>
</gene>
<accession>A0A0C1EKQ3</accession>
<dbReference type="EMBL" id="CP094242">
    <property type="protein sequence ID" value="UNV87382.1"/>
    <property type="molecule type" value="Genomic_DNA"/>
</dbReference>
<dbReference type="Proteomes" id="UP000829504">
    <property type="component" value="Chromosome"/>
</dbReference>
<organism evidence="1 3">
    <name type="scientific">Morococcus cerebrosus</name>
    <dbReference type="NCBI Taxonomy" id="1056807"/>
    <lineage>
        <taxon>Bacteria</taxon>
        <taxon>Pseudomonadati</taxon>
        <taxon>Pseudomonadota</taxon>
        <taxon>Betaproteobacteria</taxon>
        <taxon>Neisseriales</taxon>
        <taxon>Neisseriaceae</taxon>
        <taxon>Morococcus</taxon>
    </lineage>
</organism>
<reference evidence="2 4" key="2">
    <citation type="submission" date="2022-03" db="EMBL/GenBank/DDBJ databases">
        <title>Genome sequencing of Morococcus cerebrosus.</title>
        <authorList>
            <person name="Baek M.-G."/>
            <person name="Yi H."/>
        </authorList>
    </citation>
    <scope>NUCLEOTIDE SEQUENCE [LARGE SCALE GENOMIC DNA]</scope>
    <source>
        <strain evidence="2 4">CIP 81.93</strain>
    </source>
</reference>
<keyword evidence="4" id="KW-1185">Reference proteome</keyword>
<evidence type="ECO:0000313" key="3">
    <source>
        <dbReference type="Proteomes" id="UP000031390"/>
    </source>
</evidence>
<sequence>MPKPHLKLKTSQGIMTFKPQDLSAHLAVSRQFFSGFNGWLPNPDPVLRKMGRQISVYRELMRDPLVGSLVRRRKAAVARLEWRLEGDDTPKNVRDFIDSWLAETDIYRLIKDVLNAVFYGYQPIELIWRTDSAWLPDEIIAKPQEWFAFNDDGELRYIQNGLMTDTVPPPYKFLCPTHEADYLNPYGLGDLGLVFWLVTFKRGGLKFWMQFTEKYGAPWLIGKEPRSNTPQDTDKLLDALEALIGNSVGTIPNDSSVEIHEASGKASSIDAYDKLIRYCRSEISIALLGQDQTTEKDSTHASATAGLEVTDDIRDGDTRIVETALNQLIEWVVEINFGDVSAPKFVLFENEESGTKERAERDKLMTDAGAKFTNQYWQRTYGLEDGDLADEVQPTQGGRAADFAEFDLPDAGLVIDGLAPDTGILNKQGDRLTAALVAELSRGETAENLLDRLSAAYPNMDDTALQNELARLIFLSELVGKVEVVREIKS</sequence>
<dbReference type="Proteomes" id="UP000031390">
    <property type="component" value="Unassembled WGS sequence"/>
</dbReference>
<dbReference type="InterPro" id="IPR009279">
    <property type="entry name" value="Portal_Mu"/>
</dbReference>
<dbReference type="EMBL" id="JUFZ01000013">
    <property type="protein sequence ID" value="KIC12829.1"/>
    <property type="molecule type" value="Genomic_DNA"/>
</dbReference>
<dbReference type="Pfam" id="PF06074">
    <property type="entry name" value="Portal_Mu"/>
    <property type="match status" value="1"/>
</dbReference>
<evidence type="ECO:0000313" key="4">
    <source>
        <dbReference type="Proteomes" id="UP000829504"/>
    </source>
</evidence>
<evidence type="ECO:0000313" key="2">
    <source>
        <dbReference type="EMBL" id="UNV87382.1"/>
    </source>
</evidence>
<evidence type="ECO:0000313" key="1">
    <source>
        <dbReference type="EMBL" id="KIC12829.1"/>
    </source>
</evidence>
<protein>
    <submittedName>
        <fullName evidence="2">DUF935 domain-containing protein</fullName>
    </submittedName>
</protein>
<dbReference type="PATRIC" id="fig|1056807.3.peg.355"/>
<dbReference type="AlphaFoldDB" id="A0A0C1EKQ3"/>